<dbReference type="PANTHER" id="PTHR43266:SF2">
    <property type="entry name" value="MAJOR FACILITATOR SUPERFAMILY (MFS) PROFILE DOMAIN-CONTAINING PROTEIN"/>
    <property type="match status" value="1"/>
</dbReference>
<evidence type="ECO:0000256" key="3">
    <source>
        <dbReference type="ARBA" id="ARBA00022475"/>
    </source>
</evidence>
<keyword evidence="5 7" id="KW-1133">Transmembrane helix</keyword>
<evidence type="ECO:0000256" key="1">
    <source>
        <dbReference type="ARBA" id="ARBA00004651"/>
    </source>
</evidence>
<dbReference type="PANTHER" id="PTHR43266">
    <property type="entry name" value="MACROLIDE-EFFLUX PROTEIN"/>
    <property type="match status" value="1"/>
</dbReference>
<dbReference type="InterPro" id="IPR036259">
    <property type="entry name" value="MFS_trans_sf"/>
</dbReference>
<evidence type="ECO:0000256" key="7">
    <source>
        <dbReference type="SAM" id="Phobius"/>
    </source>
</evidence>
<name>A0A6G4WKD7_9HYPH</name>
<dbReference type="Gene3D" id="1.20.1250.20">
    <property type="entry name" value="MFS general substrate transporter like domains"/>
    <property type="match status" value="1"/>
</dbReference>
<feature type="transmembrane region" description="Helical" evidence="7">
    <location>
        <begin position="167"/>
        <end position="187"/>
    </location>
</feature>
<dbReference type="AlphaFoldDB" id="A0A6G4WKD7"/>
<dbReference type="EMBL" id="JAAKZF010000078">
    <property type="protein sequence ID" value="NGO55069.1"/>
    <property type="molecule type" value="Genomic_DNA"/>
</dbReference>
<accession>A0A6G4WKD7</accession>
<dbReference type="Pfam" id="PF07690">
    <property type="entry name" value="MFS_1"/>
    <property type="match status" value="2"/>
</dbReference>
<keyword evidence="3" id="KW-1003">Cell membrane</keyword>
<keyword evidence="2" id="KW-0813">Transport</keyword>
<evidence type="ECO:0000256" key="5">
    <source>
        <dbReference type="ARBA" id="ARBA00022989"/>
    </source>
</evidence>
<evidence type="ECO:0000256" key="2">
    <source>
        <dbReference type="ARBA" id="ARBA00022448"/>
    </source>
</evidence>
<comment type="subcellular location">
    <subcellularLocation>
        <location evidence="1">Cell membrane</location>
        <topology evidence="1">Multi-pass membrane protein</topology>
    </subcellularLocation>
</comment>
<dbReference type="RefSeq" id="WP_165033433.1">
    <property type="nucleotide sequence ID" value="NZ_JAAKZF010000078.1"/>
</dbReference>
<evidence type="ECO:0000256" key="4">
    <source>
        <dbReference type="ARBA" id="ARBA00022692"/>
    </source>
</evidence>
<evidence type="ECO:0000313" key="10">
    <source>
        <dbReference type="Proteomes" id="UP001642900"/>
    </source>
</evidence>
<organism evidence="9 10">
    <name type="scientific">Allomesorhizobium camelthorni</name>
    <dbReference type="NCBI Taxonomy" id="475069"/>
    <lineage>
        <taxon>Bacteria</taxon>
        <taxon>Pseudomonadati</taxon>
        <taxon>Pseudomonadota</taxon>
        <taxon>Alphaproteobacteria</taxon>
        <taxon>Hyphomicrobiales</taxon>
        <taxon>Phyllobacteriaceae</taxon>
        <taxon>Allomesorhizobium</taxon>
    </lineage>
</organism>
<feature type="transmembrane region" description="Helical" evidence="7">
    <location>
        <begin position="339"/>
        <end position="358"/>
    </location>
</feature>
<proteinExistence type="predicted"/>
<feature type="transmembrane region" description="Helical" evidence="7">
    <location>
        <begin position="364"/>
        <end position="386"/>
    </location>
</feature>
<gene>
    <name evidence="9" type="ORF">G6N73_28935</name>
</gene>
<sequence length="440" mass="46333">MLGILSNRTYRHLFMAQVIALIGTGLATVALGLLAFELAGGEAGVVLGTALAIKMIAYVGIAPIAAAFAERLPRRAMLVSLDLVRAAAAVFLPFVTEIWQVYVLIFVLQAASAGFTPTFQATIPDVLPDEKEYTRALSLSRLAYDLESLISPMLAAALLTVVSFHSLFAGTVVGFLISAALVVSVSLPSPKASARRGIYDRTTRGICIYLATPRLRGLLAINMAVAAAGAMVIVNTVVLVQGEFGLTQQATAVALAAFGGGSMLAALTLPRLLDVIPDRTAMLGGIIILATGLLVGAAVPGFNSLLPLWFALGLGYSIAQTPSGRLLRRSSQPEDRPALFAAQFALSHACWLITYPLAGWLGATFGLSATFIILSGIACGAILAAVRLWPAADPEIIEHRHDDLAEDHSHLAEGTGRSGTAHAHPFVIDSLHREWPNERG</sequence>
<protein>
    <submittedName>
        <fullName evidence="9">MFS transporter</fullName>
    </submittedName>
</protein>
<feature type="transmembrane region" description="Helical" evidence="7">
    <location>
        <begin position="12"/>
        <end position="34"/>
    </location>
</feature>
<feature type="domain" description="Major facilitator superfamily (MFS) profile" evidence="8">
    <location>
        <begin position="9"/>
        <end position="393"/>
    </location>
</feature>
<dbReference type="InterPro" id="IPR011701">
    <property type="entry name" value="MFS"/>
</dbReference>
<dbReference type="GO" id="GO:0005886">
    <property type="term" value="C:plasma membrane"/>
    <property type="evidence" value="ECO:0007669"/>
    <property type="project" value="UniProtKB-SubCell"/>
</dbReference>
<evidence type="ECO:0000256" key="6">
    <source>
        <dbReference type="ARBA" id="ARBA00023136"/>
    </source>
</evidence>
<feature type="transmembrane region" description="Helical" evidence="7">
    <location>
        <begin position="218"/>
        <end position="238"/>
    </location>
</feature>
<dbReference type="Proteomes" id="UP001642900">
    <property type="component" value="Unassembled WGS sequence"/>
</dbReference>
<dbReference type="InterPro" id="IPR020846">
    <property type="entry name" value="MFS_dom"/>
</dbReference>
<feature type="transmembrane region" description="Helical" evidence="7">
    <location>
        <begin position="250"/>
        <end position="269"/>
    </location>
</feature>
<evidence type="ECO:0000259" key="8">
    <source>
        <dbReference type="PROSITE" id="PS50850"/>
    </source>
</evidence>
<feature type="transmembrane region" description="Helical" evidence="7">
    <location>
        <begin position="308"/>
        <end position="327"/>
    </location>
</feature>
<feature type="transmembrane region" description="Helical" evidence="7">
    <location>
        <begin position="46"/>
        <end position="69"/>
    </location>
</feature>
<comment type="caution">
    <text evidence="9">The sequence shown here is derived from an EMBL/GenBank/DDBJ whole genome shotgun (WGS) entry which is preliminary data.</text>
</comment>
<keyword evidence="6 7" id="KW-0472">Membrane</keyword>
<evidence type="ECO:0000313" key="9">
    <source>
        <dbReference type="EMBL" id="NGO55069.1"/>
    </source>
</evidence>
<dbReference type="SUPFAM" id="SSF103473">
    <property type="entry name" value="MFS general substrate transporter"/>
    <property type="match status" value="1"/>
</dbReference>
<dbReference type="GO" id="GO:0022857">
    <property type="term" value="F:transmembrane transporter activity"/>
    <property type="evidence" value="ECO:0007669"/>
    <property type="project" value="InterPro"/>
</dbReference>
<keyword evidence="4 7" id="KW-0812">Transmembrane</keyword>
<dbReference type="PROSITE" id="PS50850">
    <property type="entry name" value="MFS"/>
    <property type="match status" value="1"/>
</dbReference>
<dbReference type="CDD" id="cd06173">
    <property type="entry name" value="MFS_MefA_like"/>
    <property type="match status" value="1"/>
</dbReference>
<feature type="transmembrane region" description="Helical" evidence="7">
    <location>
        <begin position="281"/>
        <end position="302"/>
    </location>
</feature>
<reference evidence="9 10" key="1">
    <citation type="submission" date="2020-02" db="EMBL/GenBank/DDBJ databases">
        <title>Genome sequence of strain CCNWXJ40-4.</title>
        <authorList>
            <person name="Gao J."/>
            <person name="Sun J."/>
        </authorList>
    </citation>
    <scope>NUCLEOTIDE SEQUENCE [LARGE SCALE GENOMIC DNA]</scope>
    <source>
        <strain evidence="9 10">CCNWXJ 40-4</strain>
    </source>
</reference>
<keyword evidence="10" id="KW-1185">Reference proteome</keyword>